<keyword evidence="1" id="KW-0732">Signal</keyword>
<dbReference type="OrthoDB" id="3504427at2759"/>
<proteinExistence type="predicted"/>
<keyword evidence="3" id="KW-1185">Reference proteome</keyword>
<dbReference type="EMBL" id="NPIC01000003">
    <property type="protein sequence ID" value="RDL37224.1"/>
    <property type="molecule type" value="Genomic_DNA"/>
</dbReference>
<sequence>MRSFLALITLGCLSNPASAVPYAKDEVVKRTEIGSGCSWCTPGPWKTDPACSTYEYSAVASSMRNPPSGISFDVTSFCSEFLRPLVTDISIIDITSGTTTSTSTVISLIMFTPTSTAPSTTTTAMGMAPHPHGAAPVSPVITASPKLGVAPAIKKRDFTVPQYLEPWYFYGRLDPGCSCIITSALPSLRFSATETSTHYNITMASLDNESS</sequence>
<reference evidence="2 3" key="1">
    <citation type="journal article" date="2018" name="IMA Fungus">
        <title>IMA Genome-F 9: Draft genome sequence of Annulohypoxylon stygium, Aspergillus mulundensis, Berkeleyomyces basicola (syn. Thielaviopsis basicola), Ceratocystis smalleyi, two Cercospora beticola strains, Coleophoma cylindrospora, Fusarium fracticaudum, Phialophora cf. hyalina, and Morchella septimelata.</title>
        <authorList>
            <person name="Wingfield B.D."/>
            <person name="Bills G.F."/>
            <person name="Dong Y."/>
            <person name="Huang W."/>
            <person name="Nel W.J."/>
            <person name="Swalarsk-Parry B.S."/>
            <person name="Vaghefi N."/>
            <person name="Wilken P.M."/>
            <person name="An Z."/>
            <person name="de Beer Z.W."/>
            <person name="De Vos L."/>
            <person name="Chen L."/>
            <person name="Duong T.A."/>
            <person name="Gao Y."/>
            <person name="Hammerbacher A."/>
            <person name="Kikkert J.R."/>
            <person name="Li Y."/>
            <person name="Li H."/>
            <person name="Li K."/>
            <person name="Li Q."/>
            <person name="Liu X."/>
            <person name="Ma X."/>
            <person name="Naidoo K."/>
            <person name="Pethybridge S.J."/>
            <person name="Sun J."/>
            <person name="Steenkamp E.T."/>
            <person name="van der Nest M.A."/>
            <person name="van Wyk S."/>
            <person name="Wingfield M.J."/>
            <person name="Xiong C."/>
            <person name="Yue Q."/>
            <person name="Zhang X."/>
        </authorList>
    </citation>
    <scope>NUCLEOTIDE SEQUENCE [LARGE SCALE GENOMIC DNA]</scope>
    <source>
        <strain evidence="2 3">BP 5553</strain>
    </source>
</reference>
<feature type="chain" id="PRO_5016612553" evidence="1">
    <location>
        <begin position="20"/>
        <end position="211"/>
    </location>
</feature>
<name>A0A370TNX4_9HELO</name>
<dbReference type="GeneID" id="43597506"/>
<comment type="caution">
    <text evidence="2">The sequence shown here is derived from an EMBL/GenBank/DDBJ whole genome shotgun (WGS) entry which is preliminary data.</text>
</comment>
<dbReference type="RefSeq" id="XP_031869880.1">
    <property type="nucleotide sequence ID" value="XM_032013280.1"/>
</dbReference>
<feature type="signal peptide" evidence="1">
    <location>
        <begin position="1"/>
        <end position="19"/>
    </location>
</feature>
<dbReference type="Proteomes" id="UP000254866">
    <property type="component" value="Unassembled WGS sequence"/>
</dbReference>
<evidence type="ECO:0000313" key="3">
    <source>
        <dbReference type="Proteomes" id="UP000254866"/>
    </source>
</evidence>
<organism evidence="2 3">
    <name type="scientific">Venustampulla echinocandica</name>
    <dbReference type="NCBI Taxonomy" id="2656787"/>
    <lineage>
        <taxon>Eukaryota</taxon>
        <taxon>Fungi</taxon>
        <taxon>Dikarya</taxon>
        <taxon>Ascomycota</taxon>
        <taxon>Pezizomycotina</taxon>
        <taxon>Leotiomycetes</taxon>
        <taxon>Helotiales</taxon>
        <taxon>Pleuroascaceae</taxon>
        <taxon>Venustampulla</taxon>
    </lineage>
</organism>
<evidence type="ECO:0000256" key="1">
    <source>
        <dbReference type="SAM" id="SignalP"/>
    </source>
</evidence>
<protein>
    <submittedName>
        <fullName evidence="2">Uncharacterized protein</fullName>
    </submittedName>
</protein>
<evidence type="ECO:0000313" key="2">
    <source>
        <dbReference type="EMBL" id="RDL37224.1"/>
    </source>
</evidence>
<gene>
    <name evidence="2" type="ORF">BP5553_04657</name>
</gene>
<dbReference type="AlphaFoldDB" id="A0A370TNX4"/>
<accession>A0A370TNX4</accession>